<dbReference type="PANTHER" id="PTHR22666:SF3">
    <property type="entry name" value="MYB_SANT-LIKE DNA-BINDING DOMAIN-CONTAINING PROTEIN 1"/>
    <property type="match status" value="1"/>
</dbReference>
<feature type="domain" description="Myb/SANT-like DNA-binding" evidence="2">
    <location>
        <begin position="247"/>
        <end position="329"/>
    </location>
</feature>
<dbReference type="InterPro" id="IPR026095">
    <property type="entry name" value="Myb/SANT-like_DNA-bd_dom_prot"/>
</dbReference>
<dbReference type="KEGG" id="dvi:6624384"/>
<name>B4LC23_DROVI</name>
<sequence>MHILNLVTRQMLLIESEPVIVVFRKLNFIEMLSKVLQTTCISVVKYQNKTSSCGLVVNSTNKNNINFLGIMRSNNGQQTVQRYRVINNNKKLQIIGKAGLSTTQKQSNKRFSQTKLRGRPPRNLSPPHEYQEDELSALSDMEYLTEPERDQADNQERAFQSIASTVRPLLQLFSEDSCSPKKNISQLHSTTVQDALHDKRQIIYKDIPLSSEEEDEDRASLHEEERNLFLEDEAIVACPRLDSLSRFEWSPKSTNIFLDLWEKHLKDIRGPLKKSLIHKEMAEEMCEYGPTHREIKTKMDNMSRKYRLEMKKIKSGKPTNWRYFKRVQALLVGTPSVDFEEIIFDNTESSTFFNADSSDAEREVNNMSAEDREPEQETTPAAEPEQVPEEEERVDKNVEQIPAVLPRSHRDDFYNAPRGEPTERMMQIEEQKLAVEKEKLQVMKHISRELTSIGQTLIELLRNAK</sequence>
<feature type="region of interest" description="Disordered" evidence="1">
    <location>
        <begin position="352"/>
        <end position="395"/>
    </location>
</feature>
<dbReference type="OrthoDB" id="691673at2759"/>
<dbReference type="STRING" id="7244.B4LC23"/>
<dbReference type="Pfam" id="PF13837">
    <property type="entry name" value="Myb_DNA-bind_4"/>
    <property type="match status" value="1"/>
</dbReference>
<gene>
    <name evidence="3" type="primary">Dvir\GJ11318</name>
    <name evidence="3" type="ORF">Dvir_GJ11318</name>
</gene>
<dbReference type="eggNOG" id="ENOG502T94E">
    <property type="taxonomic scope" value="Eukaryota"/>
</dbReference>
<dbReference type="InterPro" id="IPR044822">
    <property type="entry name" value="Myb_DNA-bind_4"/>
</dbReference>
<keyword evidence="4" id="KW-1185">Reference proteome</keyword>
<feature type="region of interest" description="Disordered" evidence="1">
    <location>
        <begin position="98"/>
        <end position="129"/>
    </location>
</feature>
<dbReference type="AlphaFoldDB" id="B4LC23"/>
<dbReference type="HOGENOM" id="CLU_054457_0_0_1"/>
<dbReference type="PANTHER" id="PTHR22666">
    <property type="entry name" value="MYB_SANT-LIKE DNA-BINDING DOMAIN-CONTAINING PROTEIN 1"/>
    <property type="match status" value="1"/>
</dbReference>
<reference evidence="3 4" key="1">
    <citation type="journal article" date="2007" name="Nature">
        <title>Evolution of genes and genomes on the Drosophila phylogeny.</title>
        <authorList>
            <consortium name="Drosophila 12 Genomes Consortium"/>
            <person name="Clark A.G."/>
            <person name="Eisen M.B."/>
            <person name="Smith D.R."/>
            <person name="Bergman C.M."/>
            <person name="Oliver B."/>
            <person name="Markow T.A."/>
            <person name="Kaufman T.C."/>
            <person name="Kellis M."/>
            <person name="Gelbart W."/>
            <person name="Iyer V.N."/>
            <person name="Pollard D.A."/>
            <person name="Sackton T.B."/>
            <person name="Larracuente A.M."/>
            <person name="Singh N.D."/>
            <person name="Abad J.P."/>
            <person name="Abt D.N."/>
            <person name="Adryan B."/>
            <person name="Aguade M."/>
            <person name="Akashi H."/>
            <person name="Anderson W.W."/>
            <person name="Aquadro C.F."/>
            <person name="Ardell D.H."/>
            <person name="Arguello R."/>
            <person name="Artieri C.G."/>
            <person name="Barbash D.A."/>
            <person name="Barker D."/>
            <person name="Barsanti P."/>
            <person name="Batterham P."/>
            <person name="Batzoglou S."/>
            <person name="Begun D."/>
            <person name="Bhutkar A."/>
            <person name="Blanco E."/>
            <person name="Bosak S.A."/>
            <person name="Bradley R.K."/>
            <person name="Brand A.D."/>
            <person name="Brent M.R."/>
            <person name="Brooks A.N."/>
            <person name="Brown R.H."/>
            <person name="Butlin R.K."/>
            <person name="Caggese C."/>
            <person name="Calvi B.R."/>
            <person name="Bernardo de Carvalho A."/>
            <person name="Caspi A."/>
            <person name="Castrezana S."/>
            <person name="Celniker S.E."/>
            <person name="Chang J.L."/>
            <person name="Chapple C."/>
            <person name="Chatterji S."/>
            <person name="Chinwalla A."/>
            <person name="Civetta A."/>
            <person name="Clifton S.W."/>
            <person name="Comeron J.M."/>
            <person name="Costello J.C."/>
            <person name="Coyne J.A."/>
            <person name="Daub J."/>
            <person name="David R.G."/>
            <person name="Delcher A.L."/>
            <person name="Delehaunty K."/>
            <person name="Do C.B."/>
            <person name="Ebling H."/>
            <person name="Edwards K."/>
            <person name="Eickbush T."/>
            <person name="Evans J.D."/>
            <person name="Filipski A."/>
            <person name="Findeiss S."/>
            <person name="Freyhult E."/>
            <person name="Fulton L."/>
            <person name="Fulton R."/>
            <person name="Garcia A.C."/>
            <person name="Gardiner A."/>
            <person name="Garfield D.A."/>
            <person name="Garvin B.E."/>
            <person name="Gibson G."/>
            <person name="Gilbert D."/>
            <person name="Gnerre S."/>
            <person name="Godfrey J."/>
            <person name="Good R."/>
            <person name="Gotea V."/>
            <person name="Gravely B."/>
            <person name="Greenberg A.J."/>
            <person name="Griffiths-Jones S."/>
            <person name="Gross S."/>
            <person name="Guigo R."/>
            <person name="Gustafson E.A."/>
            <person name="Haerty W."/>
            <person name="Hahn M.W."/>
            <person name="Halligan D.L."/>
            <person name="Halpern A.L."/>
            <person name="Halter G.M."/>
            <person name="Han M.V."/>
            <person name="Heger A."/>
            <person name="Hillier L."/>
            <person name="Hinrichs A.S."/>
            <person name="Holmes I."/>
            <person name="Hoskins R.A."/>
            <person name="Hubisz M.J."/>
            <person name="Hultmark D."/>
            <person name="Huntley M.A."/>
            <person name="Jaffe D.B."/>
            <person name="Jagadeeshan S."/>
            <person name="Jeck W.R."/>
            <person name="Johnson J."/>
            <person name="Jones C.D."/>
            <person name="Jordan W.C."/>
            <person name="Karpen G.H."/>
            <person name="Kataoka E."/>
            <person name="Keightley P.D."/>
            <person name="Kheradpour P."/>
            <person name="Kirkness E.F."/>
            <person name="Koerich L.B."/>
            <person name="Kristiansen K."/>
            <person name="Kudrna D."/>
            <person name="Kulathinal R.J."/>
            <person name="Kumar S."/>
            <person name="Kwok R."/>
            <person name="Lander E."/>
            <person name="Langley C.H."/>
            <person name="Lapoint R."/>
            <person name="Lazzaro B.P."/>
            <person name="Lee S.J."/>
            <person name="Levesque L."/>
            <person name="Li R."/>
            <person name="Lin C.F."/>
            <person name="Lin M.F."/>
            <person name="Lindblad-Toh K."/>
            <person name="Llopart A."/>
            <person name="Long M."/>
            <person name="Low L."/>
            <person name="Lozovsky E."/>
            <person name="Lu J."/>
            <person name="Luo M."/>
            <person name="Machado C.A."/>
            <person name="Makalowski W."/>
            <person name="Marzo M."/>
            <person name="Matsuda M."/>
            <person name="Matzkin L."/>
            <person name="McAllister B."/>
            <person name="McBride C.S."/>
            <person name="McKernan B."/>
            <person name="McKernan K."/>
            <person name="Mendez-Lago M."/>
            <person name="Minx P."/>
            <person name="Mollenhauer M.U."/>
            <person name="Montooth K."/>
            <person name="Mount S.M."/>
            <person name="Mu X."/>
            <person name="Myers E."/>
            <person name="Negre B."/>
            <person name="Newfeld S."/>
            <person name="Nielsen R."/>
            <person name="Noor M.A."/>
            <person name="O'Grady P."/>
            <person name="Pachter L."/>
            <person name="Papaceit M."/>
            <person name="Parisi M.J."/>
            <person name="Parisi M."/>
            <person name="Parts L."/>
            <person name="Pedersen J.S."/>
            <person name="Pesole G."/>
            <person name="Phillippy A.M."/>
            <person name="Ponting C.P."/>
            <person name="Pop M."/>
            <person name="Porcelli D."/>
            <person name="Powell J.R."/>
            <person name="Prohaska S."/>
            <person name="Pruitt K."/>
            <person name="Puig M."/>
            <person name="Quesneville H."/>
            <person name="Ram K.R."/>
            <person name="Rand D."/>
            <person name="Rasmussen M.D."/>
            <person name="Reed L.K."/>
            <person name="Reenan R."/>
            <person name="Reily A."/>
            <person name="Remington K.A."/>
            <person name="Rieger T.T."/>
            <person name="Ritchie M.G."/>
            <person name="Robin C."/>
            <person name="Rogers Y.H."/>
            <person name="Rohde C."/>
            <person name="Rozas J."/>
            <person name="Rubenfield M.J."/>
            <person name="Ruiz A."/>
            <person name="Russo S."/>
            <person name="Salzberg S.L."/>
            <person name="Sanchez-Gracia A."/>
            <person name="Saranga D.J."/>
            <person name="Sato H."/>
            <person name="Schaeffer S.W."/>
            <person name="Schatz M.C."/>
            <person name="Schlenke T."/>
            <person name="Schwartz R."/>
            <person name="Segarra C."/>
            <person name="Singh R.S."/>
            <person name="Sirot L."/>
            <person name="Sirota M."/>
            <person name="Sisneros N.B."/>
            <person name="Smith C.D."/>
            <person name="Smith T.F."/>
            <person name="Spieth J."/>
            <person name="Stage D.E."/>
            <person name="Stark A."/>
            <person name="Stephan W."/>
            <person name="Strausberg R.L."/>
            <person name="Strempel S."/>
            <person name="Sturgill D."/>
            <person name="Sutton G."/>
            <person name="Sutton G.G."/>
            <person name="Tao W."/>
            <person name="Teichmann S."/>
            <person name="Tobari Y.N."/>
            <person name="Tomimura Y."/>
            <person name="Tsolas J.M."/>
            <person name="Valente V.L."/>
            <person name="Venter E."/>
            <person name="Venter J.C."/>
            <person name="Vicario S."/>
            <person name="Vieira F.G."/>
            <person name="Vilella A.J."/>
            <person name="Villasante A."/>
            <person name="Walenz B."/>
            <person name="Wang J."/>
            <person name="Wasserman M."/>
            <person name="Watts T."/>
            <person name="Wilson D."/>
            <person name="Wilson R.K."/>
            <person name="Wing R.A."/>
            <person name="Wolfner M.F."/>
            <person name="Wong A."/>
            <person name="Wong G.K."/>
            <person name="Wu C.I."/>
            <person name="Wu G."/>
            <person name="Yamamoto D."/>
            <person name="Yang H.P."/>
            <person name="Yang S.P."/>
            <person name="Yorke J.A."/>
            <person name="Yoshida K."/>
            <person name="Zdobnov E."/>
            <person name="Zhang P."/>
            <person name="Zhang Y."/>
            <person name="Zimin A.V."/>
            <person name="Baldwin J."/>
            <person name="Abdouelleil A."/>
            <person name="Abdulkadir J."/>
            <person name="Abebe A."/>
            <person name="Abera B."/>
            <person name="Abreu J."/>
            <person name="Acer S.C."/>
            <person name="Aftuck L."/>
            <person name="Alexander A."/>
            <person name="An P."/>
            <person name="Anderson E."/>
            <person name="Anderson S."/>
            <person name="Arachi H."/>
            <person name="Azer M."/>
            <person name="Bachantsang P."/>
            <person name="Barry A."/>
            <person name="Bayul T."/>
            <person name="Berlin A."/>
            <person name="Bessette D."/>
            <person name="Bloom T."/>
            <person name="Blye J."/>
            <person name="Boguslavskiy L."/>
            <person name="Bonnet C."/>
            <person name="Boukhgalter B."/>
            <person name="Bourzgui I."/>
            <person name="Brown A."/>
            <person name="Cahill P."/>
            <person name="Channer S."/>
            <person name="Cheshatsang Y."/>
            <person name="Chuda L."/>
            <person name="Citroen M."/>
            <person name="Collymore A."/>
            <person name="Cooke P."/>
            <person name="Costello M."/>
            <person name="D'Aco K."/>
            <person name="Daza R."/>
            <person name="De Haan G."/>
            <person name="DeGray S."/>
            <person name="DeMaso C."/>
            <person name="Dhargay N."/>
            <person name="Dooley K."/>
            <person name="Dooley E."/>
            <person name="Doricent M."/>
            <person name="Dorje P."/>
            <person name="Dorjee K."/>
            <person name="Dupes A."/>
            <person name="Elong R."/>
            <person name="Falk J."/>
            <person name="Farina A."/>
            <person name="Faro S."/>
            <person name="Ferguson D."/>
            <person name="Fisher S."/>
            <person name="Foley C.D."/>
            <person name="Franke A."/>
            <person name="Friedrich D."/>
            <person name="Gadbois L."/>
            <person name="Gearin G."/>
            <person name="Gearin C.R."/>
            <person name="Giannoukos G."/>
            <person name="Goode T."/>
            <person name="Graham J."/>
            <person name="Grandbois E."/>
            <person name="Grewal S."/>
            <person name="Gyaltsen K."/>
            <person name="Hafez N."/>
            <person name="Hagos B."/>
            <person name="Hall J."/>
            <person name="Henson C."/>
            <person name="Hollinger A."/>
            <person name="Honan T."/>
            <person name="Huard M.D."/>
            <person name="Hughes L."/>
            <person name="Hurhula B."/>
            <person name="Husby M.E."/>
            <person name="Kamat A."/>
            <person name="Kanga B."/>
            <person name="Kashin S."/>
            <person name="Khazanovich D."/>
            <person name="Kisner P."/>
            <person name="Lance K."/>
            <person name="Lara M."/>
            <person name="Lee W."/>
            <person name="Lennon N."/>
            <person name="Letendre F."/>
            <person name="LeVine R."/>
            <person name="Lipovsky A."/>
            <person name="Liu X."/>
            <person name="Liu J."/>
            <person name="Liu S."/>
            <person name="Lokyitsang T."/>
            <person name="Lokyitsang Y."/>
            <person name="Lubonja R."/>
            <person name="Lui A."/>
            <person name="MacDonald P."/>
            <person name="Magnisalis V."/>
            <person name="Maru K."/>
            <person name="Matthews C."/>
            <person name="McCusker W."/>
            <person name="McDonough S."/>
            <person name="Mehta T."/>
            <person name="Meldrim J."/>
            <person name="Meneus L."/>
            <person name="Mihai O."/>
            <person name="Mihalev A."/>
            <person name="Mihova T."/>
            <person name="Mittelman R."/>
            <person name="Mlenga V."/>
            <person name="Montmayeur A."/>
            <person name="Mulrain L."/>
            <person name="Navidi A."/>
            <person name="Naylor J."/>
            <person name="Negash T."/>
            <person name="Nguyen T."/>
            <person name="Nguyen N."/>
            <person name="Nicol R."/>
            <person name="Norbu C."/>
            <person name="Norbu N."/>
            <person name="Novod N."/>
            <person name="O'Neill B."/>
            <person name="Osman S."/>
            <person name="Markiewicz E."/>
            <person name="Oyono O.L."/>
            <person name="Patti C."/>
            <person name="Phunkhang P."/>
            <person name="Pierre F."/>
            <person name="Priest M."/>
            <person name="Raghuraman S."/>
            <person name="Rege F."/>
            <person name="Reyes R."/>
            <person name="Rise C."/>
            <person name="Rogov P."/>
            <person name="Ross K."/>
            <person name="Ryan E."/>
            <person name="Settipalli S."/>
            <person name="Shea T."/>
            <person name="Sherpa N."/>
            <person name="Shi L."/>
            <person name="Shih D."/>
            <person name="Sparrow T."/>
            <person name="Spaulding J."/>
            <person name="Stalker J."/>
            <person name="Stange-Thomann N."/>
            <person name="Stavropoulos S."/>
            <person name="Stone C."/>
            <person name="Strader C."/>
            <person name="Tesfaye S."/>
            <person name="Thomson T."/>
            <person name="Thoulutsang Y."/>
            <person name="Thoulutsang D."/>
            <person name="Topham K."/>
            <person name="Topping I."/>
            <person name="Tsamla T."/>
            <person name="Vassiliev H."/>
            <person name="Vo A."/>
            <person name="Wangchuk T."/>
            <person name="Wangdi T."/>
            <person name="Weiand M."/>
            <person name="Wilkinson J."/>
            <person name="Wilson A."/>
            <person name="Yadav S."/>
            <person name="Young G."/>
            <person name="Yu Q."/>
            <person name="Zembek L."/>
            <person name="Zhong D."/>
            <person name="Zimmer A."/>
            <person name="Zwirko Z."/>
            <person name="Jaffe D.B."/>
            <person name="Alvarez P."/>
            <person name="Brockman W."/>
            <person name="Butler J."/>
            <person name="Chin C."/>
            <person name="Gnerre S."/>
            <person name="Grabherr M."/>
            <person name="Kleber M."/>
            <person name="Mauceli E."/>
            <person name="MacCallum I."/>
        </authorList>
    </citation>
    <scope>NUCLEOTIDE SEQUENCE [LARGE SCALE GENOMIC DNA]</scope>
    <source>
        <strain evidence="4">Tucson 15010-1051.87</strain>
    </source>
</reference>
<dbReference type="GO" id="GO:0045893">
    <property type="term" value="P:positive regulation of DNA-templated transcription"/>
    <property type="evidence" value="ECO:0007669"/>
    <property type="project" value="TreeGrafter"/>
</dbReference>
<accession>B4LC23</accession>
<evidence type="ECO:0000313" key="3">
    <source>
        <dbReference type="EMBL" id="EDW70851.2"/>
    </source>
</evidence>
<feature type="compositionally biased region" description="Polar residues" evidence="1">
    <location>
        <begin position="100"/>
        <end position="115"/>
    </location>
</feature>
<dbReference type="InParanoid" id="B4LC23"/>
<dbReference type="Proteomes" id="UP000008792">
    <property type="component" value="Unassembled WGS sequence"/>
</dbReference>
<evidence type="ECO:0000259" key="2">
    <source>
        <dbReference type="Pfam" id="PF13837"/>
    </source>
</evidence>
<evidence type="ECO:0000313" key="4">
    <source>
        <dbReference type="Proteomes" id="UP000008792"/>
    </source>
</evidence>
<organism evidence="3 4">
    <name type="scientific">Drosophila virilis</name>
    <name type="common">Fruit fly</name>
    <dbReference type="NCBI Taxonomy" id="7244"/>
    <lineage>
        <taxon>Eukaryota</taxon>
        <taxon>Metazoa</taxon>
        <taxon>Ecdysozoa</taxon>
        <taxon>Arthropoda</taxon>
        <taxon>Hexapoda</taxon>
        <taxon>Insecta</taxon>
        <taxon>Pterygota</taxon>
        <taxon>Neoptera</taxon>
        <taxon>Endopterygota</taxon>
        <taxon>Diptera</taxon>
        <taxon>Brachycera</taxon>
        <taxon>Muscomorpha</taxon>
        <taxon>Ephydroidea</taxon>
        <taxon>Drosophilidae</taxon>
        <taxon>Drosophila</taxon>
    </lineage>
</organism>
<dbReference type="GO" id="GO:0016604">
    <property type="term" value="C:nuclear body"/>
    <property type="evidence" value="ECO:0007669"/>
    <property type="project" value="TreeGrafter"/>
</dbReference>
<proteinExistence type="predicted"/>
<evidence type="ECO:0000256" key="1">
    <source>
        <dbReference type="SAM" id="MobiDB-lite"/>
    </source>
</evidence>
<protein>
    <recommendedName>
        <fullName evidence="2">Myb/SANT-like DNA-binding domain-containing protein</fullName>
    </recommendedName>
</protein>
<dbReference type="EMBL" id="CH940647">
    <property type="protein sequence ID" value="EDW70851.2"/>
    <property type="molecule type" value="Genomic_DNA"/>
</dbReference>